<gene>
    <name evidence="1" type="ORF">SPAPADRAFT_58534</name>
</gene>
<evidence type="ECO:0000313" key="2">
    <source>
        <dbReference type="Proteomes" id="UP000000709"/>
    </source>
</evidence>
<dbReference type="KEGG" id="spaa:SPAPADRAFT_58534"/>
<sequence>MAIHELSTNVHDRTCALKPIIYMIMKISSFLYHMKLSSCSSRLSNYTIFRPTTF</sequence>
<dbReference type="AlphaFoldDB" id="G3AGH3"/>
<accession>G3AGH3</accession>
<dbReference type="EMBL" id="GL996499">
    <property type="protein sequence ID" value="EGW35312.1"/>
    <property type="molecule type" value="Genomic_DNA"/>
</dbReference>
<organism evidence="2">
    <name type="scientific">Spathaspora passalidarum (strain NRRL Y-27907 / 11-Y1)</name>
    <dbReference type="NCBI Taxonomy" id="619300"/>
    <lineage>
        <taxon>Eukaryota</taxon>
        <taxon>Fungi</taxon>
        <taxon>Dikarya</taxon>
        <taxon>Ascomycota</taxon>
        <taxon>Saccharomycotina</taxon>
        <taxon>Pichiomycetes</taxon>
        <taxon>Debaryomycetaceae</taxon>
        <taxon>Spathaspora</taxon>
    </lineage>
</organism>
<evidence type="ECO:0000313" key="1">
    <source>
        <dbReference type="EMBL" id="EGW35312.1"/>
    </source>
</evidence>
<protein>
    <submittedName>
        <fullName evidence="1">Uncharacterized protein</fullName>
    </submittedName>
</protein>
<dbReference type="RefSeq" id="XP_007372724.1">
    <property type="nucleotide sequence ID" value="XM_007372662.1"/>
</dbReference>
<dbReference type="InParanoid" id="G3AGH3"/>
<dbReference type="HOGENOM" id="CLU_3051912_0_0_1"/>
<proteinExistence type="predicted"/>
<reference evidence="1 2" key="1">
    <citation type="journal article" date="2011" name="Proc. Natl. Acad. Sci. U.S.A.">
        <title>Comparative genomics of xylose-fermenting fungi for enhanced biofuel production.</title>
        <authorList>
            <person name="Wohlbach D.J."/>
            <person name="Kuo A."/>
            <person name="Sato T.K."/>
            <person name="Potts K.M."/>
            <person name="Salamov A.A."/>
            <person name="LaButti K.M."/>
            <person name="Sun H."/>
            <person name="Clum A."/>
            <person name="Pangilinan J.L."/>
            <person name="Lindquist E.A."/>
            <person name="Lucas S."/>
            <person name="Lapidus A."/>
            <person name="Jin M."/>
            <person name="Gunawan C."/>
            <person name="Balan V."/>
            <person name="Dale B.E."/>
            <person name="Jeffries T.W."/>
            <person name="Zinkel R."/>
            <person name="Barry K.W."/>
            <person name="Grigoriev I.V."/>
            <person name="Gasch A.P."/>
        </authorList>
    </citation>
    <scope>NUCLEOTIDE SEQUENCE [LARGE SCALE GENOMIC DNA]</scope>
    <source>
        <strain evidence="2">NRRL Y-27907 / 11-Y1</strain>
    </source>
</reference>
<keyword evidence="2" id="KW-1185">Reference proteome</keyword>
<dbReference type="GeneID" id="18872493"/>
<dbReference type="Proteomes" id="UP000000709">
    <property type="component" value="Unassembled WGS sequence"/>
</dbReference>
<name>G3AGH3_SPAPN</name>